<dbReference type="InterPro" id="IPR003439">
    <property type="entry name" value="ABC_transporter-like_ATP-bd"/>
</dbReference>
<evidence type="ECO:0000313" key="4">
    <source>
        <dbReference type="EMBL" id="RDE07202.1"/>
    </source>
</evidence>
<dbReference type="AlphaFoldDB" id="A0A369W1Q1"/>
<dbReference type="PROSITE" id="PS50893">
    <property type="entry name" value="ABC_TRANSPORTER_2"/>
    <property type="match status" value="1"/>
</dbReference>
<proteinExistence type="predicted"/>
<dbReference type="InterPro" id="IPR050334">
    <property type="entry name" value="Molybdenum_import_ModC"/>
</dbReference>
<dbReference type="SUPFAM" id="SSF52540">
    <property type="entry name" value="P-loop containing nucleoside triphosphate hydrolases"/>
    <property type="match status" value="1"/>
</dbReference>
<dbReference type="PROSITE" id="PS00211">
    <property type="entry name" value="ABC_TRANSPORTER_1"/>
    <property type="match status" value="1"/>
</dbReference>
<feature type="domain" description="ABC transporter" evidence="3">
    <location>
        <begin position="1"/>
        <end position="233"/>
    </location>
</feature>
<evidence type="ECO:0000259" key="3">
    <source>
        <dbReference type="PROSITE" id="PS50893"/>
    </source>
</evidence>
<comment type="caution">
    <text evidence="4">The sequence shown here is derived from an EMBL/GenBank/DDBJ whole genome shotgun (WGS) entry which is preliminary data.</text>
</comment>
<dbReference type="SMART" id="SM00382">
    <property type="entry name" value="AAA"/>
    <property type="match status" value="1"/>
</dbReference>
<name>A0A369W1Q1_9SPHN</name>
<dbReference type="PANTHER" id="PTHR43514:SF4">
    <property type="entry name" value="ABC TRANSPORTER I FAMILY MEMBER 10"/>
    <property type="match status" value="1"/>
</dbReference>
<accession>A0A369W1Q1</accession>
<dbReference type="Proteomes" id="UP000253918">
    <property type="component" value="Unassembled WGS sequence"/>
</dbReference>
<keyword evidence="1" id="KW-0547">Nucleotide-binding</keyword>
<protein>
    <submittedName>
        <fullName evidence="4">ATP-binding cassette domain-containing protein</fullName>
    </submittedName>
</protein>
<evidence type="ECO:0000313" key="5">
    <source>
        <dbReference type="Proteomes" id="UP000253918"/>
    </source>
</evidence>
<evidence type="ECO:0000256" key="1">
    <source>
        <dbReference type="ARBA" id="ARBA00022741"/>
    </source>
</evidence>
<gene>
    <name evidence="4" type="ORF">DVW87_06065</name>
</gene>
<dbReference type="Gene3D" id="3.40.50.300">
    <property type="entry name" value="P-loop containing nucleotide triphosphate hydrolases"/>
    <property type="match status" value="1"/>
</dbReference>
<dbReference type="InterPro" id="IPR017871">
    <property type="entry name" value="ABC_transporter-like_CS"/>
</dbReference>
<dbReference type="GO" id="GO:0016887">
    <property type="term" value="F:ATP hydrolysis activity"/>
    <property type="evidence" value="ECO:0007669"/>
    <property type="project" value="InterPro"/>
</dbReference>
<dbReference type="InterPro" id="IPR027417">
    <property type="entry name" value="P-loop_NTPase"/>
</dbReference>
<keyword evidence="5" id="KW-1185">Reference proteome</keyword>
<dbReference type="GO" id="GO:0005524">
    <property type="term" value="F:ATP binding"/>
    <property type="evidence" value="ECO:0007669"/>
    <property type="project" value="UniProtKB-KW"/>
</dbReference>
<dbReference type="Pfam" id="PF00005">
    <property type="entry name" value="ABC_tran"/>
    <property type="match status" value="1"/>
</dbReference>
<keyword evidence="2 4" id="KW-0067">ATP-binding</keyword>
<dbReference type="RefSeq" id="WP_114686782.1">
    <property type="nucleotide sequence ID" value="NZ_QQNB01000001.1"/>
</dbReference>
<sequence length="258" mass="26913">MTLAVAVRRRLGALDLDVAFEGPEQGVTALFGPSGAGKSATLAAIGGVARDGSVRVALGGEVLTDTAVRAFVPPERRGIGWVYQDARLFPHLPVRANLLYGKRRAGIDRGIGEAEVVQVLGIEALLPRRVAELSGGERQRVALGRALLSQPRLLLLDEPLAALDGARRAEILDFIVALKARFALPMVYVTHSPAEVAALADHVVRIEGGRVVAQGAPAALGFAGEETAEVVEVAGAAVVLRGLGGGLRPGDRVRVVRG</sequence>
<dbReference type="OrthoDB" id="9802264at2"/>
<evidence type="ECO:0000256" key="2">
    <source>
        <dbReference type="ARBA" id="ARBA00022840"/>
    </source>
</evidence>
<dbReference type="InterPro" id="IPR003593">
    <property type="entry name" value="AAA+_ATPase"/>
</dbReference>
<organism evidence="4 5">
    <name type="scientific">Sphingomonas aracearum</name>
    <dbReference type="NCBI Taxonomy" id="2283317"/>
    <lineage>
        <taxon>Bacteria</taxon>
        <taxon>Pseudomonadati</taxon>
        <taxon>Pseudomonadota</taxon>
        <taxon>Alphaproteobacteria</taxon>
        <taxon>Sphingomonadales</taxon>
        <taxon>Sphingomonadaceae</taxon>
        <taxon>Sphingomonas</taxon>
    </lineage>
</organism>
<dbReference type="PANTHER" id="PTHR43514">
    <property type="entry name" value="ABC TRANSPORTER I FAMILY MEMBER 10"/>
    <property type="match status" value="1"/>
</dbReference>
<dbReference type="EMBL" id="QQNB01000001">
    <property type="protein sequence ID" value="RDE07202.1"/>
    <property type="molecule type" value="Genomic_DNA"/>
</dbReference>
<reference evidence="4 5" key="1">
    <citation type="submission" date="2018-07" db="EMBL/GenBank/DDBJ databases">
        <title>a novel species of Sphingomonas isolated from the rhizosphere soil of Araceae plant.</title>
        <authorList>
            <person name="Zhiyong W."/>
            <person name="Qinglan Z."/>
            <person name="Zhiwei F."/>
            <person name="Ding X."/>
            <person name="Gejiao W."/>
            <person name="Shixue Z."/>
        </authorList>
    </citation>
    <scope>NUCLEOTIDE SEQUENCE [LARGE SCALE GENOMIC DNA]</scope>
    <source>
        <strain evidence="4 5">WZY 27</strain>
    </source>
</reference>